<name>A0A9D2NRR9_9FIRM</name>
<reference evidence="1" key="2">
    <citation type="submission" date="2021-04" db="EMBL/GenBank/DDBJ databases">
        <authorList>
            <person name="Gilroy R."/>
        </authorList>
    </citation>
    <scope>NUCLEOTIDE SEQUENCE</scope>
    <source>
        <strain evidence="1">CHK187-11901</strain>
    </source>
</reference>
<gene>
    <name evidence="1" type="ORF">H9702_06230</name>
</gene>
<sequence>MDKLSDDMKKLFLLGIGAAALTAEKARDMVDHLVEKGELSIEQGKVLNEELKHHIQTRVDEAKNERAAQRMEQLSSQVRSLSAEELKQLKEVIRETESGLDDEA</sequence>
<organism evidence="1 2">
    <name type="scientific">Candidatus Merdibacter merdavium</name>
    <dbReference type="NCBI Taxonomy" id="2838692"/>
    <lineage>
        <taxon>Bacteria</taxon>
        <taxon>Bacillati</taxon>
        <taxon>Bacillota</taxon>
        <taxon>Erysipelotrichia</taxon>
        <taxon>Erysipelotrichales</taxon>
        <taxon>Erysipelotrichaceae</taxon>
        <taxon>Merdibacter</taxon>
    </lineage>
</organism>
<evidence type="ECO:0000313" key="1">
    <source>
        <dbReference type="EMBL" id="HJC36712.1"/>
    </source>
</evidence>
<dbReference type="Proteomes" id="UP000823896">
    <property type="component" value="Unassembled WGS sequence"/>
</dbReference>
<reference evidence="1" key="1">
    <citation type="journal article" date="2021" name="PeerJ">
        <title>Extensive microbial diversity within the chicken gut microbiome revealed by metagenomics and culture.</title>
        <authorList>
            <person name="Gilroy R."/>
            <person name="Ravi A."/>
            <person name="Getino M."/>
            <person name="Pursley I."/>
            <person name="Horton D.L."/>
            <person name="Alikhan N.F."/>
            <person name="Baker D."/>
            <person name="Gharbi K."/>
            <person name="Hall N."/>
            <person name="Watson M."/>
            <person name="Adriaenssens E.M."/>
            <person name="Foster-Nyarko E."/>
            <person name="Jarju S."/>
            <person name="Secka A."/>
            <person name="Antonio M."/>
            <person name="Oren A."/>
            <person name="Chaudhuri R.R."/>
            <person name="La Ragione R."/>
            <person name="Hildebrand F."/>
            <person name="Pallen M.J."/>
        </authorList>
    </citation>
    <scope>NUCLEOTIDE SEQUENCE</scope>
    <source>
        <strain evidence="1">CHK187-11901</strain>
    </source>
</reference>
<comment type="caution">
    <text evidence="1">The sequence shown here is derived from an EMBL/GenBank/DDBJ whole genome shotgun (WGS) entry which is preliminary data.</text>
</comment>
<proteinExistence type="predicted"/>
<evidence type="ECO:0000313" key="2">
    <source>
        <dbReference type="Proteomes" id="UP000823896"/>
    </source>
</evidence>
<dbReference type="AlphaFoldDB" id="A0A9D2NRR9"/>
<accession>A0A9D2NRR9</accession>
<protein>
    <submittedName>
        <fullName evidence="1">Aspartyl beta-hydroxylase</fullName>
    </submittedName>
</protein>
<dbReference type="EMBL" id="DWWM01000042">
    <property type="protein sequence ID" value="HJC36712.1"/>
    <property type="molecule type" value="Genomic_DNA"/>
</dbReference>